<dbReference type="EMBL" id="LGTL01000012">
    <property type="protein sequence ID" value="KPA78802.1"/>
    <property type="molecule type" value="Genomic_DNA"/>
</dbReference>
<reference evidence="3 4" key="1">
    <citation type="submission" date="2015-07" db="EMBL/GenBank/DDBJ databases">
        <title>High-quality genome of monoxenous trypanosomatid Leptomonas pyrrhocoris.</title>
        <authorList>
            <person name="Flegontov P."/>
            <person name="Butenko A."/>
            <person name="Firsov S."/>
            <person name="Vlcek C."/>
            <person name="Logacheva M.D."/>
            <person name="Field M."/>
            <person name="Filatov D."/>
            <person name="Flegontova O."/>
            <person name="Gerasimov E."/>
            <person name="Jackson A.P."/>
            <person name="Kelly S."/>
            <person name="Opperdoes F."/>
            <person name="O'Reilly A."/>
            <person name="Votypka J."/>
            <person name="Yurchenko V."/>
            <person name="Lukes J."/>
        </authorList>
    </citation>
    <scope>NUCLEOTIDE SEQUENCE [LARGE SCALE GENOMIC DNA]</scope>
    <source>
        <strain evidence="3">H10</strain>
    </source>
</reference>
<dbReference type="VEuPathDB" id="TriTrypDB:LpyrH10_12_0780"/>
<dbReference type="EMBL" id="LGTL01000012">
    <property type="protein sequence ID" value="KPA78805.1"/>
    <property type="molecule type" value="Genomic_DNA"/>
</dbReference>
<keyword evidence="4" id="KW-1185">Reference proteome</keyword>
<dbReference type="AlphaFoldDB" id="A0A0M9FZ34"/>
<feature type="compositionally biased region" description="Basic and acidic residues" evidence="1">
    <location>
        <begin position="125"/>
        <end position="137"/>
    </location>
</feature>
<dbReference type="RefSeq" id="XP_015657245.1">
    <property type="nucleotide sequence ID" value="XM_015804111.1"/>
</dbReference>
<gene>
    <name evidence="3" type="ORF">ABB37_05900</name>
</gene>
<evidence type="ECO:0000256" key="1">
    <source>
        <dbReference type="SAM" id="MobiDB-lite"/>
    </source>
</evidence>
<sequence length="163" mass="17757">MNLWLIIVPCFFGVIILVITLVCCLCACSPHRESPEEGTVQVIQVVLYPDGTARNPANDNPADPNHEVRNGGNAKVQIRIFNERSLQYRYYPLHTGEQGPVTAAVEGSAPTRAVEPCMGVVMPGAEDRNDRNTRGAREPITYGEAEYVSCVDGAVPRATSSEK</sequence>
<dbReference type="EMBL" id="LGTL01000012">
    <property type="protein sequence ID" value="KPA78804.1"/>
    <property type="molecule type" value="Genomic_DNA"/>
</dbReference>
<accession>A0A0M9FZ34</accession>
<dbReference type="GeneID" id="26906190"/>
<evidence type="ECO:0000313" key="3">
    <source>
        <dbReference type="EMBL" id="KPA78806.1"/>
    </source>
</evidence>
<dbReference type="RefSeq" id="XP_015657242.1">
    <property type="nucleotide sequence ID" value="XM_015804108.1"/>
</dbReference>
<evidence type="ECO:0000313" key="4">
    <source>
        <dbReference type="Proteomes" id="UP000037923"/>
    </source>
</evidence>
<dbReference type="Proteomes" id="UP000037923">
    <property type="component" value="Unassembled WGS sequence"/>
</dbReference>
<dbReference type="RefSeq" id="XP_015657244.1">
    <property type="nucleotide sequence ID" value="XM_015804110.1"/>
</dbReference>
<name>A0A0M9FZ34_LEPPY</name>
<dbReference type="RefSeq" id="XP_015657243.1">
    <property type="nucleotide sequence ID" value="XM_015804109.1"/>
</dbReference>
<proteinExistence type="predicted"/>
<dbReference type="RefSeq" id="XP_015657241.1">
    <property type="nucleotide sequence ID" value="XM_015804107.1"/>
</dbReference>
<keyword evidence="2" id="KW-0812">Transmembrane</keyword>
<protein>
    <submittedName>
        <fullName evidence="3">Uncharacterized protein</fullName>
    </submittedName>
</protein>
<feature type="region of interest" description="Disordered" evidence="1">
    <location>
        <begin position="122"/>
        <end position="141"/>
    </location>
</feature>
<dbReference type="EMBL" id="LGTL01000012">
    <property type="protein sequence ID" value="KPA78803.1"/>
    <property type="molecule type" value="Genomic_DNA"/>
</dbReference>
<dbReference type="EMBL" id="LGTL01000012">
    <property type="protein sequence ID" value="KPA78806.1"/>
    <property type="molecule type" value="Genomic_DNA"/>
</dbReference>
<keyword evidence="2" id="KW-1133">Transmembrane helix</keyword>
<feature type="transmembrane region" description="Helical" evidence="2">
    <location>
        <begin position="6"/>
        <end position="28"/>
    </location>
</feature>
<evidence type="ECO:0000256" key="2">
    <source>
        <dbReference type="SAM" id="Phobius"/>
    </source>
</evidence>
<keyword evidence="2" id="KW-0472">Membrane</keyword>
<comment type="caution">
    <text evidence="3">The sequence shown here is derived from an EMBL/GenBank/DDBJ whole genome shotgun (WGS) entry which is preliminary data.</text>
</comment>
<organism evidence="3 4">
    <name type="scientific">Leptomonas pyrrhocoris</name>
    <name type="common">Firebug parasite</name>
    <dbReference type="NCBI Taxonomy" id="157538"/>
    <lineage>
        <taxon>Eukaryota</taxon>
        <taxon>Discoba</taxon>
        <taxon>Euglenozoa</taxon>
        <taxon>Kinetoplastea</taxon>
        <taxon>Metakinetoplastina</taxon>
        <taxon>Trypanosomatida</taxon>
        <taxon>Trypanosomatidae</taxon>
        <taxon>Leishmaniinae</taxon>
        <taxon>Leptomonas</taxon>
    </lineage>
</organism>